<keyword evidence="6 9" id="KW-1133">Transmembrane helix</keyword>
<name>A0A858R7F3_9PROT</name>
<dbReference type="AlphaFoldDB" id="A0A858R7F3"/>
<evidence type="ECO:0000256" key="5">
    <source>
        <dbReference type="ARBA" id="ARBA00022856"/>
    </source>
</evidence>
<comment type="subcellular location">
    <subcellularLocation>
        <location evidence="1">Cell membrane</location>
        <topology evidence="1">Multi-pass membrane protein</topology>
    </subcellularLocation>
    <subcellularLocation>
        <location evidence="8">Membrane</location>
        <topology evidence="8">Multi-pass membrane protein</topology>
    </subcellularLocation>
</comment>
<evidence type="ECO:0000256" key="6">
    <source>
        <dbReference type="ARBA" id="ARBA00022989"/>
    </source>
</evidence>
<dbReference type="GO" id="GO:0005886">
    <property type="term" value="C:plasma membrane"/>
    <property type="evidence" value="ECO:0007669"/>
    <property type="project" value="UniProtKB-SubCell"/>
</dbReference>
<keyword evidence="7 9" id="KW-0472">Membrane</keyword>
<dbReference type="Proteomes" id="UP000501891">
    <property type="component" value="Chromosome"/>
</dbReference>
<dbReference type="InterPro" id="IPR050171">
    <property type="entry name" value="MFS_Transporters"/>
</dbReference>
<feature type="transmembrane region" description="Helical" evidence="9">
    <location>
        <begin position="68"/>
        <end position="88"/>
    </location>
</feature>
<protein>
    <submittedName>
        <fullName evidence="10">Peptide MFS transporter</fullName>
    </submittedName>
</protein>
<dbReference type="PANTHER" id="PTHR23517:SF15">
    <property type="entry name" value="PROTON-DEPENDENT OLIGOPEPTIDE FAMILY TRANSPORT PROTEIN"/>
    <property type="match status" value="1"/>
</dbReference>
<dbReference type="PANTHER" id="PTHR23517">
    <property type="entry name" value="RESISTANCE PROTEIN MDTM, PUTATIVE-RELATED-RELATED"/>
    <property type="match status" value="1"/>
</dbReference>
<comment type="similarity">
    <text evidence="8">Belongs to the major facilitator superfamily. Proton-dependent oligopeptide transporter (POT/PTR) (TC 2.A.17) family.</text>
</comment>
<evidence type="ECO:0000256" key="1">
    <source>
        <dbReference type="ARBA" id="ARBA00004651"/>
    </source>
</evidence>
<dbReference type="GO" id="GO:1904680">
    <property type="term" value="F:peptide transmembrane transporter activity"/>
    <property type="evidence" value="ECO:0007669"/>
    <property type="project" value="InterPro"/>
</dbReference>
<organism evidence="10 11">
    <name type="scientific">Aerophototrophica crusticola</name>
    <dbReference type="NCBI Taxonomy" id="1709002"/>
    <lineage>
        <taxon>Bacteria</taxon>
        <taxon>Pseudomonadati</taxon>
        <taxon>Pseudomonadota</taxon>
        <taxon>Alphaproteobacteria</taxon>
        <taxon>Rhodospirillales</taxon>
        <taxon>Rhodospirillaceae</taxon>
        <taxon>Aerophototrophica</taxon>
    </lineage>
</organism>
<dbReference type="GO" id="GO:0006857">
    <property type="term" value="P:oligopeptide transport"/>
    <property type="evidence" value="ECO:0007669"/>
    <property type="project" value="InterPro"/>
</dbReference>
<reference evidence="10" key="1">
    <citation type="submission" date="2020-04" db="EMBL/GenBank/DDBJ databases">
        <title>A desert anoxygenic phototrophic bacterium fixes CO2 using RubisCO under aerobic conditions.</title>
        <authorList>
            <person name="Tang K."/>
        </authorList>
    </citation>
    <scope>NUCLEOTIDE SEQUENCE [LARGE SCALE GENOMIC DNA]</scope>
    <source>
        <strain evidence="10">MIMtkB3</strain>
    </source>
</reference>
<proteinExistence type="inferred from homology"/>
<dbReference type="PROSITE" id="PS01023">
    <property type="entry name" value="PTR2_2"/>
    <property type="match status" value="1"/>
</dbReference>
<dbReference type="CDD" id="cd17346">
    <property type="entry name" value="MFS_DtpA_like"/>
    <property type="match status" value="1"/>
</dbReference>
<feature type="transmembrane region" description="Helical" evidence="9">
    <location>
        <begin position="311"/>
        <end position="333"/>
    </location>
</feature>
<dbReference type="NCBIfam" id="TIGR00924">
    <property type="entry name" value="yjdL_sub1_fam"/>
    <property type="match status" value="2"/>
</dbReference>
<dbReference type="InterPro" id="IPR036259">
    <property type="entry name" value="MFS_trans_sf"/>
</dbReference>
<feature type="transmembrane region" description="Helical" evidence="9">
    <location>
        <begin position="278"/>
        <end position="299"/>
    </location>
</feature>
<keyword evidence="3" id="KW-1003">Cell membrane</keyword>
<keyword evidence="5" id="KW-0571">Peptide transport</keyword>
<feature type="transmembrane region" description="Helical" evidence="9">
    <location>
        <begin position="345"/>
        <end position="365"/>
    </location>
</feature>
<dbReference type="Pfam" id="PF00854">
    <property type="entry name" value="PTR2"/>
    <property type="match status" value="2"/>
</dbReference>
<feature type="transmembrane region" description="Helical" evidence="9">
    <location>
        <begin position="153"/>
        <end position="173"/>
    </location>
</feature>
<evidence type="ECO:0000256" key="8">
    <source>
        <dbReference type="RuleBase" id="RU003755"/>
    </source>
</evidence>
<feature type="transmembrane region" description="Helical" evidence="9">
    <location>
        <begin position="410"/>
        <end position="429"/>
    </location>
</feature>
<dbReference type="EMBL" id="CP051775">
    <property type="protein sequence ID" value="QJE73335.1"/>
    <property type="molecule type" value="Genomic_DNA"/>
</dbReference>
<feature type="transmembrane region" description="Helical" evidence="9">
    <location>
        <begin position="94"/>
        <end position="123"/>
    </location>
</feature>
<evidence type="ECO:0000313" key="10">
    <source>
        <dbReference type="EMBL" id="QJE73335.1"/>
    </source>
</evidence>
<evidence type="ECO:0000256" key="4">
    <source>
        <dbReference type="ARBA" id="ARBA00022692"/>
    </source>
</evidence>
<evidence type="ECO:0000313" key="11">
    <source>
        <dbReference type="Proteomes" id="UP000501891"/>
    </source>
</evidence>
<keyword evidence="2 8" id="KW-0813">Transport</keyword>
<dbReference type="Gene3D" id="1.20.1250.20">
    <property type="entry name" value="MFS general substrate transporter like domains"/>
    <property type="match status" value="2"/>
</dbReference>
<gene>
    <name evidence="10" type="ORF">HHL28_09720</name>
</gene>
<evidence type="ECO:0000256" key="7">
    <source>
        <dbReference type="ARBA" id="ARBA00023136"/>
    </source>
</evidence>
<feature type="transmembrane region" description="Helical" evidence="9">
    <location>
        <begin position="179"/>
        <end position="198"/>
    </location>
</feature>
<dbReference type="InterPro" id="IPR005279">
    <property type="entry name" value="Dipep/tripep_permease"/>
</dbReference>
<keyword evidence="11" id="KW-1185">Reference proteome</keyword>
<keyword evidence="5" id="KW-0653">Protein transport</keyword>
<evidence type="ECO:0000256" key="9">
    <source>
        <dbReference type="SAM" id="Phobius"/>
    </source>
</evidence>
<dbReference type="SUPFAM" id="SSF103473">
    <property type="entry name" value="MFS general substrate transporter"/>
    <property type="match status" value="1"/>
</dbReference>
<dbReference type="InterPro" id="IPR018456">
    <property type="entry name" value="PTR2_symporter_CS"/>
</dbReference>
<evidence type="ECO:0000256" key="3">
    <source>
        <dbReference type="ARBA" id="ARBA00022475"/>
    </source>
</evidence>
<dbReference type="KEGG" id="acru:HHL28_09720"/>
<evidence type="ECO:0000256" key="2">
    <source>
        <dbReference type="ARBA" id="ARBA00022448"/>
    </source>
</evidence>
<feature type="transmembrane region" description="Helical" evidence="9">
    <location>
        <begin position="377"/>
        <end position="398"/>
    </location>
</feature>
<keyword evidence="4 8" id="KW-0812">Transmembrane</keyword>
<accession>A0A858R7F3</accession>
<sequence>MTNISIPAGTGPAVSGRTIAGHPAGLAFLFMTELWERFSYYGMRALLVYYMTKHLLIPQAEASNIYGIYTALVYFTPLFGGILADRVFGQHKMVLAGGILMALGHFLMAWESLFYVALGFIILGNGAFKPNISTQVGNLYPEGDPRRDRAFSIFYVGINIGAFLAPLVCGYLGETVGWHYGFGAAGVGMVIGLITYIAGRKYLPPDNLAREKAAHVEHEPLHKGDWEAIGALILISFFTIFFWATYEQQGNTIALWADTNTDRVIALGSWSWEVPASWFQSVNPFMIFAFTPFMVALWANQSAKGREPTTVSKMAIGCFLVGISYLVMIGAAWDYAANGPTNMLWLVGFLAILTIGELYLSPIGLSLFSKVAPTKYVSLLFGVWFLSSFFGNYAAGWLGSYWEVWSKETFFFVMFLISAGAGLGILVFNKPLKRIIASRSASEARGGAH</sequence>
<feature type="transmembrane region" description="Helical" evidence="9">
    <location>
        <begin position="228"/>
        <end position="246"/>
    </location>
</feature>
<dbReference type="InterPro" id="IPR000109">
    <property type="entry name" value="POT_fam"/>
</dbReference>